<dbReference type="Pfam" id="PF10079">
    <property type="entry name" value="Rossmann-like_BshC"/>
    <property type="match status" value="1"/>
</dbReference>
<feature type="domain" description="Bacillithiol biosynthesis BshC C-terminal coiled-coil" evidence="4">
    <location>
        <begin position="373"/>
        <end position="526"/>
    </location>
</feature>
<organism evidence="5 6">
    <name type="scientific">Pedobacter psychrophilus</name>
    <dbReference type="NCBI Taxonomy" id="1826909"/>
    <lineage>
        <taxon>Bacteria</taxon>
        <taxon>Pseudomonadati</taxon>
        <taxon>Bacteroidota</taxon>
        <taxon>Sphingobacteriia</taxon>
        <taxon>Sphingobacteriales</taxon>
        <taxon>Sphingobacteriaceae</taxon>
        <taxon>Pedobacter</taxon>
    </lineage>
</organism>
<evidence type="ECO:0000313" key="5">
    <source>
        <dbReference type="EMBL" id="OAQ38738.1"/>
    </source>
</evidence>
<dbReference type="GO" id="GO:0016874">
    <property type="term" value="F:ligase activity"/>
    <property type="evidence" value="ECO:0007669"/>
    <property type="project" value="UniProtKB-UniRule"/>
</dbReference>
<name>A0A179DCN4_9SPHI</name>
<reference evidence="5 6" key="1">
    <citation type="submission" date="2016-04" db="EMBL/GenBank/DDBJ databases">
        <authorList>
            <person name="Evans L.H."/>
            <person name="Alamgir A."/>
            <person name="Owens N."/>
            <person name="Weber N.D."/>
            <person name="Virtaneva K."/>
            <person name="Barbian K."/>
            <person name="Babar A."/>
            <person name="Rosenke K."/>
        </authorList>
    </citation>
    <scope>NUCLEOTIDE SEQUENCE [LARGE SCALE GENOMIC DNA]</scope>
    <source>
        <strain evidence="5 6">CCM 8644</strain>
    </source>
</reference>
<evidence type="ECO:0000259" key="4">
    <source>
        <dbReference type="Pfam" id="PF24850"/>
    </source>
</evidence>
<dbReference type="InterPro" id="IPR011199">
    <property type="entry name" value="Bacillithiol_biosynth_BshC"/>
</dbReference>
<dbReference type="InterPro" id="IPR055398">
    <property type="entry name" value="Rossmann-like_BshC"/>
</dbReference>
<keyword evidence="2" id="KW-0175">Coiled coil</keyword>
<dbReference type="AlphaFoldDB" id="A0A179DCN4"/>
<dbReference type="EMBL" id="LWHJ01000029">
    <property type="protein sequence ID" value="OAQ38738.1"/>
    <property type="molecule type" value="Genomic_DNA"/>
</dbReference>
<dbReference type="STRING" id="1826909.A5893_11855"/>
<sequence length="528" mass="60756">MDAQYIEYDETRCFSSTVNRLLAKDENIKPFINQFPDLKSFKDIISERKFNGNRTELVNVLTSQYQNITASDLVYQHIESLKAENTFTITTGHQLNIFTGPLYFIFKIVSAINLAKDLKIAFPDQNFVPVYWMATEDHDFEEINHTYLAGKKIEWKNNKAGATGRLATKTIIQALNDYKGVLGISENAKKLSEIVSKAYADDKTLAEATCYLANELFGEYGLVIIDADDKTLKSQFAEIMAQDIIQRNSFKNIEESSKKLSEIDIHAQVNPREINFFYLTDDLRERIVFEDGKYQVLNTAISFSEAELKKEIKENPERFSPNVVMRPLYQEVILPNLAYIGGGGELAYWLQLKSNFDFYKVDFPLLILRNSAMIADEKSVAKLHKLTLAFADVFKATEILKKEYVDAHSEHTLNLKVEWQELQSIFENLKTRAAKIDPTLKPSTEAVEARLKKAIDSLEKKLMRAEKRNFSEAMDDIEKLKSQLFPGGGLQERKENFGLFYVKYVEDFIPELIKHFNPLDFKFTILFD</sequence>
<dbReference type="InterPro" id="IPR055399">
    <property type="entry name" value="CC_BshC"/>
</dbReference>
<gene>
    <name evidence="2" type="primary">bshC</name>
    <name evidence="5" type="ORF">A5893_11855</name>
</gene>
<evidence type="ECO:0000313" key="6">
    <source>
        <dbReference type="Proteomes" id="UP000078459"/>
    </source>
</evidence>
<reference evidence="5 6" key="2">
    <citation type="submission" date="2016-06" db="EMBL/GenBank/DDBJ databases">
        <title>Pedobacter psychrophilus sp. nov., isolated from Antarctic fragmentary rock.</title>
        <authorList>
            <person name="Svec P."/>
        </authorList>
    </citation>
    <scope>NUCLEOTIDE SEQUENCE [LARGE SCALE GENOMIC DNA]</scope>
    <source>
        <strain evidence="5 6">CCM 8644</strain>
    </source>
</reference>
<feature type="domain" description="Bacillithiol biosynthesis BshC N-terminal Rossmann-like" evidence="3">
    <location>
        <begin position="1"/>
        <end position="370"/>
    </location>
</feature>
<comment type="caution">
    <text evidence="5">The sequence shown here is derived from an EMBL/GenBank/DDBJ whole genome shotgun (WGS) entry which is preliminary data.</text>
</comment>
<protein>
    <recommendedName>
        <fullName evidence="2">Putative cysteine ligase BshC</fullName>
        <ecNumber evidence="2">6.-.-.-</ecNumber>
    </recommendedName>
</protein>
<keyword evidence="1 2" id="KW-0436">Ligase</keyword>
<feature type="coiled-coil region" evidence="2">
    <location>
        <begin position="448"/>
        <end position="483"/>
    </location>
</feature>
<proteinExistence type="inferred from homology"/>
<dbReference type="EC" id="6.-.-.-" evidence="2"/>
<evidence type="ECO:0000256" key="2">
    <source>
        <dbReference type="HAMAP-Rule" id="MF_01867"/>
    </source>
</evidence>
<dbReference type="Proteomes" id="UP000078459">
    <property type="component" value="Unassembled WGS sequence"/>
</dbReference>
<dbReference type="OrthoDB" id="9765151at2"/>
<evidence type="ECO:0000256" key="1">
    <source>
        <dbReference type="ARBA" id="ARBA00022598"/>
    </source>
</evidence>
<comment type="similarity">
    <text evidence="2">Belongs to the BshC family.</text>
</comment>
<dbReference type="RefSeq" id="WP_068822891.1">
    <property type="nucleotide sequence ID" value="NZ_LWHJ01000029.1"/>
</dbReference>
<accession>A0A179DCN4</accession>
<keyword evidence="6" id="KW-1185">Reference proteome</keyword>
<dbReference type="PIRSF" id="PIRSF012535">
    <property type="entry name" value="UCP012535"/>
    <property type="match status" value="1"/>
</dbReference>
<dbReference type="NCBIfam" id="TIGR03998">
    <property type="entry name" value="thiol_BshC"/>
    <property type="match status" value="1"/>
</dbReference>
<dbReference type="HAMAP" id="MF_01867">
    <property type="entry name" value="BshC"/>
    <property type="match status" value="1"/>
</dbReference>
<dbReference type="Pfam" id="PF24850">
    <property type="entry name" value="CC_BshC"/>
    <property type="match status" value="1"/>
</dbReference>
<evidence type="ECO:0000259" key="3">
    <source>
        <dbReference type="Pfam" id="PF10079"/>
    </source>
</evidence>